<dbReference type="InterPro" id="IPR013766">
    <property type="entry name" value="Thioredoxin_domain"/>
</dbReference>
<evidence type="ECO:0000313" key="6">
    <source>
        <dbReference type="EMBL" id="MFC5507729.1"/>
    </source>
</evidence>
<dbReference type="InterPro" id="IPR050553">
    <property type="entry name" value="Thioredoxin_ResA/DsbE_sf"/>
</dbReference>
<evidence type="ECO:0000256" key="1">
    <source>
        <dbReference type="ARBA" id="ARBA00004196"/>
    </source>
</evidence>
<keyword evidence="4" id="KW-0676">Redox-active center</keyword>
<dbReference type="Gene3D" id="3.40.30.10">
    <property type="entry name" value="Glutaredoxin"/>
    <property type="match status" value="1"/>
</dbReference>
<dbReference type="PANTHER" id="PTHR42852:SF6">
    <property type="entry name" value="THIOL:DISULFIDE INTERCHANGE PROTEIN DSBE"/>
    <property type="match status" value="1"/>
</dbReference>
<keyword evidence="2" id="KW-0201">Cytochrome c-type biogenesis</keyword>
<comment type="subcellular location">
    <subcellularLocation>
        <location evidence="1">Cell envelope</location>
    </subcellularLocation>
</comment>
<dbReference type="InterPro" id="IPR017937">
    <property type="entry name" value="Thioredoxin_CS"/>
</dbReference>
<dbReference type="EMBL" id="JBHSLU010000068">
    <property type="protein sequence ID" value="MFC5507729.1"/>
    <property type="molecule type" value="Genomic_DNA"/>
</dbReference>
<sequence>MLGSAAGAFGGLPPAEAADPYPPPFSTPHAQFTVLDPREEAGHISLRDLEGRRRTLATYRGKAVLLAFWASWCPPCRRELPILHRLQNQAKSEPFTVVPVSLDRDAGTAAAYIRRLKLDGFSSFIDTGGEVASGPKSKVATPFPLYGMPMSYVIDARGRSGGYLTGEADWSAPEALALLRFYARS</sequence>
<accession>A0ABW0PA92</accession>
<dbReference type="SUPFAM" id="SSF52833">
    <property type="entry name" value="Thioredoxin-like"/>
    <property type="match status" value="1"/>
</dbReference>
<evidence type="ECO:0000256" key="3">
    <source>
        <dbReference type="ARBA" id="ARBA00023157"/>
    </source>
</evidence>
<dbReference type="InterPro" id="IPR036249">
    <property type="entry name" value="Thioredoxin-like_sf"/>
</dbReference>
<evidence type="ECO:0000256" key="4">
    <source>
        <dbReference type="ARBA" id="ARBA00023284"/>
    </source>
</evidence>
<dbReference type="RefSeq" id="WP_066721415.1">
    <property type="nucleotide sequence ID" value="NZ_JBHSLU010000068.1"/>
</dbReference>
<feature type="domain" description="Thioredoxin" evidence="5">
    <location>
        <begin position="23"/>
        <end position="184"/>
    </location>
</feature>
<organism evidence="6 7">
    <name type="scientific">Bosea massiliensis</name>
    <dbReference type="NCBI Taxonomy" id="151419"/>
    <lineage>
        <taxon>Bacteria</taxon>
        <taxon>Pseudomonadati</taxon>
        <taxon>Pseudomonadota</taxon>
        <taxon>Alphaproteobacteria</taxon>
        <taxon>Hyphomicrobiales</taxon>
        <taxon>Boseaceae</taxon>
        <taxon>Bosea</taxon>
    </lineage>
</organism>
<keyword evidence="7" id="KW-1185">Reference proteome</keyword>
<dbReference type="PROSITE" id="PS00194">
    <property type="entry name" value="THIOREDOXIN_1"/>
    <property type="match status" value="1"/>
</dbReference>
<keyword evidence="3" id="KW-1015">Disulfide bond</keyword>
<proteinExistence type="predicted"/>
<evidence type="ECO:0000313" key="7">
    <source>
        <dbReference type="Proteomes" id="UP001596060"/>
    </source>
</evidence>
<dbReference type="PROSITE" id="PS51352">
    <property type="entry name" value="THIOREDOXIN_2"/>
    <property type="match status" value="1"/>
</dbReference>
<evidence type="ECO:0000259" key="5">
    <source>
        <dbReference type="PROSITE" id="PS51352"/>
    </source>
</evidence>
<protein>
    <submittedName>
        <fullName evidence="6">TlpA disulfide reductase family protein</fullName>
    </submittedName>
</protein>
<dbReference type="CDD" id="cd02966">
    <property type="entry name" value="TlpA_like_family"/>
    <property type="match status" value="1"/>
</dbReference>
<dbReference type="PANTHER" id="PTHR42852">
    <property type="entry name" value="THIOL:DISULFIDE INTERCHANGE PROTEIN DSBE"/>
    <property type="match status" value="1"/>
</dbReference>
<evidence type="ECO:0000256" key="2">
    <source>
        <dbReference type="ARBA" id="ARBA00022748"/>
    </source>
</evidence>
<dbReference type="Pfam" id="PF00578">
    <property type="entry name" value="AhpC-TSA"/>
    <property type="match status" value="1"/>
</dbReference>
<reference evidence="7" key="1">
    <citation type="journal article" date="2019" name="Int. J. Syst. Evol. Microbiol.">
        <title>The Global Catalogue of Microorganisms (GCM) 10K type strain sequencing project: providing services to taxonomists for standard genome sequencing and annotation.</title>
        <authorList>
            <consortium name="The Broad Institute Genomics Platform"/>
            <consortium name="The Broad Institute Genome Sequencing Center for Infectious Disease"/>
            <person name="Wu L."/>
            <person name="Ma J."/>
        </authorList>
    </citation>
    <scope>NUCLEOTIDE SEQUENCE [LARGE SCALE GENOMIC DNA]</scope>
    <source>
        <strain evidence="7">CCUG 43117</strain>
    </source>
</reference>
<comment type="caution">
    <text evidence="6">The sequence shown here is derived from an EMBL/GenBank/DDBJ whole genome shotgun (WGS) entry which is preliminary data.</text>
</comment>
<gene>
    <name evidence="6" type="ORF">ACFPN9_21010</name>
</gene>
<dbReference type="Proteomes" id="UP001596060">
    <property type="component" value="Unassembled WGS sequence"/>
</dbReference>
<dbReference type="InterPro" id="IPR000866">
    <property type="entry name" value="AhpC/TSA"/>
</dbReference>
<name>A0ABW0PA92_9HYPH</name>